<evidence type="ECO:0000313" key="1">
    <source>
        <dbReference type="EMBL" id="QUN06792.1"/>
    </source>
</evidence>
<sequence>MVLQIVIALLFITSCFINVRKRSDETEVLQKIGESNLEIEMLVQQGLDRLTDEGAVFLWSANGNKGLNLALTANAVAQLKEQGIINPASYFLHKKVAVSGAVMKLNGQHLLPIQAADQIQILS</sequence>
<name>A0ABX7YVP7_9GAMM</name>
<reference evidence="1 2" key="1">
    <citation type="submission" date="2021-04" db="EMBL/GenBank/DDBJ databases">
        <title>Novel species identification of genus Shewanella.</title>
        <authorList>
            <person name="Liu G."/>
        </authorList>
    </citation>
    <scope>NUCLEOTIDE SEQUENCE [LARGE SCALE GENOMIC DNA]</scope>
    <source>
        <strain evidence="1 2">FJAT-54481</strain>
    </source>
</reference>
<dbReference type="Proteomes" id="UP000679575">
    <property type="component" value="Chromosome"/>
</dbReference>
<gene>
    <name evidence="1" type="ORF">KDN34_04900</name>
</gene>
<dbReference type="RefSeq" id="WP_212595801.1">
    <property type="nucleotide sequence ID" value="NZ_CP073587.1"/>
</dbReference>
<dbReference type="EMBL" id="CP073587">
    <property type="protein sequence ID" value="QUN06792.1"/>
    <property type="molecule type" value="Genomic_DNA"/>
</dbReference>
<keyword evidence="2" id="KW-1185">Reference proteome</keyword>
<evidence type="ECO:0000313" key="2">
    <source>
        <dbReference type="Proteomes" id="UP000679575"/>
    </source>
</evidence>
<protein>
    <submittedName>
        <fullName evidence="1">Uncharacterized protein</fullName>
    </submittedName>
</protein>
<proteinExistence type="predicted"/>
<organism evidence="1 2">
    <name type="scientific">Shewanella yunxiaonensis</name>
    <dbReference type="NCBI Taxonomy" id="2829809"/>
    <lineage>
        <taxon>Bacteria</taxon>
        <taxon>Pseudomonadati</taxon>
        <taxon>Pseudomonadota</taxon>
        <taxon>Gammaproteobacteria</taxon>
        <taxon>Alteromonadales</taxon>
        <taxon>Shewanellaceae</taxon>
        <taxon>Shewanella</taxon>
    </lineage>
</organism>
<accession>A0ABX7YVP7</accession>